<dbReference type="PANTHER" id="PTHR38839:SF5">
    <property type="entry name" value="TRANSCRIPTIONAL REGULATOR WHID"/>
    <property type="match status" value="1"/>
</dbReference>
<comment type="PTM">
    <text evidence="12">The Fe-S cluster can be nitrosylated by nitric oxide (NO).</text>
</comment>
<feature type="binding site" evidence="12">
    <location>
        <position position="53"/>
    </location>
    <ligand>
        <name>[4Fe-4S] cluster</name>
        <dbReference type="ChEBI" id="CHEBI:49883"/>
    </ligand>
</feature>
<feature type="domain" description="4Fe-4S Wbl-type" evidence="14">
    <location>
        <begin position="19"/>
        <end position="83"/>
    </location>
</feature>
<dbReference type="GO" id="GO:0045454">
    <property type="term" value="P:cell redox homeostasis"/>
    <property type="evidence" value="ECO:0007669"/>
    <property type="project" value="TreeGrafter"/>
</dbReference>
<evidence type="ECO:0000313" key="16">
    <source>
        <dbReference type="Proteomes" id="UP001152519"/>
    </source>
</evidence>
<dbReference type="GO" id="GO:0003677">
    <property type="term" value="F:DNA binding"/>
    <property type="evidence" value="ECO:0007669"/>
    <property type="project" value="UniProtKB-UniRule"/>
</dbReference>
<feature type="binding site" evidence="12">
    <location>
        <position position="50"/>
    </location>
    <ligand>
        <name>[4Fe-4S] cluster</name>
        <dbReference type="ChEBI" id="CHEBI:49883"/>
    </ligand>
</feature>
<feature type="binding site" evidence="12">
    <location>
        <position position="20"/>
    </location>
    <ligand>
        <name>[4Fe-4S] cluster</name>
        <dbReference type="ChEBI" id="CHEBI:49883"/>
    </ligand>
</feature>
<dbReference type="GO" id="GO:0005737">
    <property type="term" value="C:cytoplasm"/>
    <property type="evidence" value="ECO:0007669"/>
    <property type="project" value="UniProtKB-SubCell"/>
</dbReference>
<dbReference type="InterPro" id="IPR034768">
    <property type="entry name" value="4FE4S_WBL"/>
</dbReference>
<evidence type="ECO:0000256" key="2">
    <source>
        <dbReference type="ARBA" id="ARBA00006597"/>
    </source>
</evidence>
<comment type="cofactor">
    <cofactor evidence="12">
        <name>[4Fe-4S] cluster</name>
        <dbReference type="ChEBI" id="CHEBI:49883"/>
    </cofactor>
    <text evidence="12">Binds 1 [4Fe-4S] cluster per subunit. Following nitrosylation of the [4Fe-4S] cluster binds 1 [4Fe-8(NO)] cluster per subunit.</text>
</comment>
<keyword evidence="3 12" id="KW-0004">4Fe-4S</keyword>
<comment type="caution">
    <text evidence="15">The sequence shown here is derived from an EMBL/GenBank/DDBJ whole genome shotgun (WGS) entry which is preliminary data.</text>
</comment>
<keyword evidence="9 12" id="KW-0238">DNA-binding</keyword>
<keyword evidence="4 12" id="KW-0963">Cytoplasm</keyword>
<feature type="region of interest" description="Disordered" evidence="13">
    <location>
        <begin position="1"/>
        <end position="45"/>
    </location>
</feature>
<organism evidence="15 16">
    <name type="scientific">Actinacidiphila cocklensis</name>
    <dbReference type="NCBI Taxonomy" id="887465"/>
    <lineage>
        <taxon>Bacteria</taxon>
        <taxon>Bacillati</taxon>
        <taxon>Actinomycetota</taxon>
        <taxon>Actinomycetes</taxon>
        <taxon>Kitasatosporales</taxon>
        <taxon>Streptomycetaceae</taxon>
        <taxon>Actinacidiphila</taxon>
    </lineage>
</organism>
<evidence type="ECO:0000256" key="5">
    <source>
        <dbReference type="ARBA" id="ARBA00022723"/>
    </source>
</evidence>
<feature type="binding site" evidence="12">
    <location>
        <position position="59"/>
    </location>
    <ligand>
        <name>[4Fe-4S] cluster</name>
        <dbReference type="ChEBI" id="CHEBI:49883"/>
    </ligand>
</feature>
<evidence type="ECO:0000256" key="9">
    <source>
        <dbReference type="ARBA" id="ARBA00023125"/>
    </source>
</evidence>
<sequence>MRDRRRPLTSDWQWQQSAACRGMSSSTFFSPPGERGRARREREERARRVCGRCAVADICAATALRHGEPYGVWGGLSDSQRRRLSRGAEDAAGQQDTPAR</sequence>
<comment type="function">
    <text evidence="12">Acts as a transcriptional regulator. Probably redox-responsive. The apo- but not holo-form probably binds DNA.</text>
</comment>
<keyword evidence="6 12" id="KW-0408">Iron</keyword>
<evidence type="ECO:0000256" key="3">
    <source>
        <dbReference type="ARBA" id="ARBA00022485"/>
    </source>
</evidence>
<evidence type="ECO:0000256" key="7">
    <source>
        <dbReference type="ARBA" id="ARBA00023014"/>
    </source>
</evidence>
<feature type="region of interest" description="Disordered" evidence="13">
    <location>
        <begin position="68"/>
        <end position="100"/>
    </location>
</feature>
<dbReference type="GO" id="GO:0047134">
    <property type="term" value="F:protein-disulfide reductase [NAD(P)H] activity"/>
    <property type="evidence" value="ECO:0007669"/>
    <property type="project" value="TreeGrafter"/>
</dbReference>
<dbReference type="GO" id="GO:0045892">
    <property type="term" value="P:negative regulation of DNA-templated transcription"/>
    <property type="evidence" value="ECO:0007669"/>
    <property type="project" value="TreeGrafter"/>
</dbReference>
<comment type="PTM">
    <text evidence="12">Upon Fe-S cluster removal intramolecular disulfide bonds are formed.</text>
</comment>
<comment type="similarity">
    <text evidence="2 12">Belongs to the WhiB family.</text>
</comment>
<keyword evidence="16" id="KW-1185">Reference proteome</keyword>
<dbReference type="Proteomes" id="UP001152519">
    <property type="component" value="Unassembled WGS sequence"/>
</dbReference>
<keyword evidence="7 12" id="KW-0411">Iron-sulfur</keyword>
<feature type="compositionally biased region" description="Basic and acidic residues" evidence="13">
    <location>
        <begin position="34"/>
        <end position="45"/>
    </location>
</feature>
<dbReference type="GO" id="GO:0051539">
    <property type="term" value="F:4 iron, 4 sulfur cluster binding"/>
    <property type="evidence" value="ECO:0007669"/>
    <property type="project" value="UniProtKB-UniRule"/>
</dbReference>
<dbReference type="InterPro" id="IPR003482">
    <property type="entry name" value="Whib"/>
</dbReference>
<dbReference type="HAMAP" id="MF_01479">
    <property type="entry name" value="WhiB"/>
    <property type="match status" value="1"/>
</dbReference>
<evidence type="ECO:0000256" key="10">
    <source>
        <dbReference type="ARBA" id="ARBA00023157"/>
    </source>
</evidence>
<evidence type="ECO:0000313" key="15">
    <source>
        <dbReference type="EMBL" id="CAG6390673.1"/>
    </source>
</evidence>
<dbReference type="GO" id="GO:0035731">
    <property type="term" value="F:dinitrosyl-iron complex binding"/>
    <property type="evidence" value="ECO:0007669"/>
    <property type="project" value="UniProtKB-UniRule"/>
</dbReference>
<protein>
    <recommendedName>
        <fullName evidence="12">Transcriptional regulator WhiB</fullName>
    </recommendedName>
</protein>
<evidence type="ECO:0000256" key="12">
    <source>
        <dbReference type="HAMAP-Rule" id="MF_01479"/>
    </source>
</evidence>
<evidence type="ECO:0000256" key="11">
    <source>
        <dbReference type="ARBA" id="ARBA00023163"/>
    </source>
</evidence>
<evidence type="ECO:0000256" key="1">
    <source>
        <dbReference type="ARBA" id="ARBA00004496"/>
    </source>
</evidence>
<keyword evidence="8 12" id="KW-0805">Transcription regulation</keyword>
<dbReference type="PANTHER" id="PTHR38839">
    <property type="entry name" value="TRANSCRIPTIONAL REGULATOR WHID-RELATED"/>
    <property type="match status" value="1"/>
</dbReference>
<proteinExistence type="inferred from homology"/>
<keyword evidence="10 12" id="KW-1015">Disulfide bond</keyword>
<evidence type="ECO:0000256" key="8">
    <source>
        <dbReference type="ARBA" id="ARBA00023015"/>
    </source>
</evidence>
<keyword evidence="11 12" id="KW-0804">Transcription</keyword>
<dbReference type="Pfam" id="PF02467">
    <property type="entry name" value="Whib"/>
    <property type="match status" value="1"/>
</dbReference>
<dbReference type="PROSITE" id="PS51674">
    <property type="entry name" value="4FE4S_WBL"/>
    <property type="match status" value="1"/>
</dbReference>
<gene>
    <name evidence="12 15" type="primary">whiB</name>
    <name evidence="15" type="ORF">SCOCK_10141</name>
</gene>
<accession>A0A9W4GMU3</accession>
<dbReference type="RefSeq" id="WP_274037397.1">
    <property type="nucleotide sequence ID" value="NZ_CAJSLV010000001.1"/>
</dbReference>
<comment type="subcellular location">
    <subcellularLocation>
        <location evidence="1 12">Cytoplasm</location>
    </subcellularLocation>
</comment>
<evidence type="ECO:0000256" key="4">
    <source>
        <dbReference type="ARBA" id="ARBA00022490"/>
    </source>
</evidence>
<dbReference type="EMBL" id="CAJSLV010000001">
    <property type="protein sequence ID" value="CAG6390673.1"/>
    <property type="molecule type" value="Genomic_DNA"/>
</dbReference>
<name>A0A9W4GMU3_9ACTN</name>
<evidence type="ECO:0000256" key="6">
    <source>
        <dbReference type="ARBA" id="ARBA00023004"/>
    </source>
</evidence>
<keyword evidence="5 12" id="KW-0479">Metal-binding</keyword>
<dbReference type="GO" id="GO:0046872">
    <property type="term" value="F:metal ion binding"/>
    <property type="evidence" value="ECO:0007669"/>
    <property type="project" value="UniProtKB-KW"/>
</dbReference>
<feature type="compositionally biased region" description="Polar residues" evidence="13">
    <location>
        <begin position="10"/>
        <end position="29"/>
    </location>
</feature>
<reference evidence="15" key="1">
    <citation type="submission" date="2021-05" db="EMBL/GenBank/DDBJ databases">
        <authorList>
            <person name="Arsene-Ploetze F."/>
        </authorList>
    </citation>
    <scope>NUCLEOTIDE SEQUENCE</scope>
    <source>
        <strain evidence="15">DSM 42138</strain>
    </source>
</reference>
<dbReference type="AlphaFoldDB" id="A0A9W4GMU3"/>
<evidence type="ECO:0000259" key="14">
    <source>
        <dbReference type="PROSITE" id="PS51674"/>
    </source>
</evidence>
<evidence type="ECO:0000256" key="13">
    <source>
        <dbReference type="SAM" id="MobiDB-lite"/>
    </source>
</evidence>